<dbReference type="InterPro" id="IPR009080">
    <property type="entry name" value="tRNAsynth_Ia_anticodon-bd"/>
</dbReference>
<reference evidence="12" key="1">
    <citation type="submission" date="2021-03" db="EMBL/GenBank/DDBJ databases">
        <authorList>
            <person name="Jaffe A."/>
        </authorList>
    </citation>
    <scope>NUCLEOTIDE SEQUENCE</scope>
    <source>
        <strain evidence="12">RIFCSPLOWO2_01_FULL_AR10_48_17</strain>
    </source>
</reference>
<comment type="subcellular location">
    <subcellularLocation>
        <location evidence="8">Cytoplasm</location>
    </subcellularLocation>
</comment>
<dbReference type="SMART" id="SM00836">
    <property type="entry name" value="DALR_1"/>
    <property type="match status" value="1"/>
</dbReference>
<dbReference type="PANTHER" id="PTHR11956">
    <property type="entry name" value="ARGINYL-TRNA SYNTHETASE"/>
    <property type="match status" value="1"/>
</dbReference>
<dbReference type="Pfam" id="PF05746">
    <property type="entry name" value="DALR_1"/>
    <property type="match status" value="1"/>
</dbReference>
<dbReference type="InterPro" id="IPR001278">
    <property type="entry name" value="Arg-tRNA-ligase"/>
</dbReference>
<comment type="similarity">
    <text evidence="1 8 9">Belongs to the class-I aminoacyl-tRNA synthetase family.</text>
</comment>
<keyword evidence="3 8" id="KW-0547">Nucleotide-binding</keyword>
<dbReference type="SMART" id="SM01016">
    <property type="entry name" value="Arg_tRNA_synt_N"/>
    <property type="match status" value="1"/>
</dbReference>
<dbReference type="Proteomes" id="UP000675968">
    <property type="component" value="Unassembled WGS sequence"/>
</dbReference>
<dbReference type="PANTHER" id="PTHR11956:SF5">
    <property type="entry name" value="ARGININE--TRNA LIGASE, CYTOPLASMIC"/>
    <property type="match status" value="1"/>
</dbReference>
<protein>
    <recommendedName>
        <fullName evidence="8">Arginine--tRNA ligase</fullName>
        <ecNumber evidence="8">6.1.1.19</ecNumber>
    </recommendedName>
    <alternativeName>
        <fullName evidence="8">Arginyl-tRNA synthetase</fullName>
        <shortName evidence="8">ArgRS</shortName>
    </alternativeName>
</protein>
<dbReference type="AlphaFoldDB" id="A0A8T4LG51"/>
<dbReference type="InterPro" id="IPR001412">
    <property type="entry name" value="aa-tRNA-synth_I_CS"/>
</dbReference>
<dbReference type="InterPro" id="IPR014729">
    <property type="entry name" value="Rossmann-like_a/b/a_fold"/>
</dbReference>
<dbReference type="SUPFAM" id="SSF52374">
    <property type="entry name" value="Nucleotidylyl transferase"/>
    <property type="match status" value="1"/>
</dbReference>
<dbReference type="Gene3D" id="3.40.50.620">
    <property type="entry name" value="HUPs"/>
    <property type="match status" value="1"/>
</dbReference>
<feature type="domain" description="Arginyl tRNA synthetase N-terminal" evidence="11">
    <location>
        <begin position="1"/>
        <end position="86"/>
    </location>
</feature>
<dbReference type="InterPro" id="IPR008909">
    <property type="entry name" value="DALR_anticod-bd"/>
</dbReference>
<keyword evidence="6 8" id="KW-0030">Aminoacyl-tRNA synthetase</keyword>
<dbReference type="InterPro" id="IPR036695">
    <property type="entry name" value="Arg-tRNA-synth_N_sf"/>
</dbReference>
<dbReference type="Gene3D" id="1.10.730.10">
    <property type="entry name" value="Isoleucyl-tRNA Synthetase, Domain 1"/>
    <property type="match status" value="1"/>
</dbReference>
<evidence type="ECO:0000313" key="13">
    <source>
        <dbReference type="Proteomes" id="UP000675968"/>
    </source>
</evidence>
<dbReference type="EMBL" id="JAGVWC010000011">
    <property type="protein sequence ID" value="MBS3061866.1"/>
    <property type="molecule type" value="Genomic_DNA"/>
</dbReference>
<evidence type="ECO:0000313" key="12">
    <source>
        <dbReference type="EMBL" id="MBS3061866.1"/>
    </source>
</evidence>
<keyword evidence="8" id="KW-0963">Cytoplasm</keyword>
<organism evidence="12 13">
    <name type="scientific">Candidatus Iainarchaeum sp</name>
    <dbReference type="NCBI Taxonomy" id="3101447"/>
    <lineage>
        <taxon>Archaea</taxon>
        <taxon>Candidatus Iainarchaeota</taxon>
        <taxon>Candidatus Iainarchaeia</taxon>
        <taxon>Candidatus Iainarchaeales</taxon>
        <taxon>Candidatus Iainarchaeaceae</taxon>
        <taxon>Candidatus Iainarchaeum</taxon>
    </lineage>
</organism>
<dbReference type="EC" id="6.1.1.19" evidence="8"/>
<evidence type="ECO:0000256" key="8">
    <source>
        <dbReference type="HAMAP-Rule" id="MF_00123"/>
    </source>
</evidence>
<evidence type="ECO:0000256" key="9">
    <source>
        <dbReference type="RuleBase" id="RU363038"/>
    </source>
</evidence>
<evidence type="ECO:0000256" key="5">
    <source>
        <dbReference type="ARBA" id="ARBA00022917"/>
    </source>
</evidence>
<keyword evidence="4 8" id="KW-0067">ATP-binding</keyword>
<feature type="domain" description="DALR anticodon binding" evidence="10">
    <location>
        <begin position="458"/>
        <end position="572"/>
    </location>
</feature>
<accession>A0A8T4LG51</accession>
<dbReference type="PRINTS" id="PR01038">
    <property type="entry name" value="TRNASYNTHARG"/>
</dbReference>
<evidence type="ECO:0000259" key="11">
    <source>
        <dbReference type="SMART" id="SM01016"/>
    </source>
</evidence>
<evidence type="ECO:0000256" key="2">
    <source>
        <dbReference type="ARBA" id="ARBA00022598"/>
    </source>
</evidence>
<dbReference type="GO" id="GO:0004814">
    <property type="term" value="F:arginine-tRNA ligase activity"/>
    <property type="evidence" value="ECO:0007669"/>
    <property type="project" value="UniProtKB-UniRule"/>
</dbReference>
<evidence type="ECO:0000256" key="4">
    <source>
        <dbReference type="ARBA" id="ARBA00022840"/>
    </source>
</evidence>
<evidence type="ECO:0000256" key="3">
    <source>
        <dbReference type="ARBA" id="ARBA00022741"/>
    </source>
</evidence>
<evidence type="ECO:0000256" key="1">
    <source>
        <dbReference type="ARBA" id="ARBA00005594"/>
    </source>
</evidence>
<dbReference type="Gene3D" id="3.30.1360.70">
    <property type="entry name" value="Arginyl tRNA synthetase N-terminal domain"/>
    <property type="match status" value="1"/>
</dbReference>
<dbReference type="PROSITE" id="PS00178">
    <property type="entry name" value="AA_TRNA_LIGASE_I"/>
    <property type="match status" value="1"/>
</dbReference>
<dbReference type="GO" id="GO:0005524">
    <property type="term" value="F:ATP binding"/>
    <property type="evidence" value="ECO:0007669"/>
    <property type="project" value="UniProtKB-UniRule"/>
</dbReference>
<dbReference type="HAMAP" id="MF_00123">
    <property type="entry name" value="Arg_tRNA_synth"/>
    <property type="match status" value="1"/>
</dbReference>
<dbReference type="Pfam" id="PF03485">
    <property type="entry name" value="Arg_tRNA_synt_N"/>
    <property type="match status" value="1"/>
</dbReference>
<comment type="catalytic activity">
    <reaction evidence="7 8">
        <text>tRNA(Arg) + L-arginine + ATP = L-arginyl-tRNA(Arg) + AMP + diphosphate</text>
        <dbReference type="Rhea" id="RHEA:20301"/>
        <dbReference type="Rhea" id="RHEA-COMP:9658"/>
        <dbReference type="Rhea" id="RHEA-COMP:9673"/>
        <dbReference type="ChEBI" id="CHEBI:30616"/>
        <dbReference type="ChEBI" id="CHEBI:32682"/>
        <dbReference type="ChEBI" id="CHEBI:33019"/>
        <dbReference type="ChEBI" id="CHEBI:78442"/>
        <dbReference type="ChEBI" id="CHEBI:78513"/>
        <dbReference type="ChEBI" id="CHEBI:456215"/>
        <dbReference type="EC" id="6.1.1.19"/>
    </reaction>
</comment>
<dbReference type="NCBIfam" id="TIGR00456">
    <property type="entry name" value="argS"/>
    <property type="match status" value="1"/>
</dbReference>
<evidence type="ECO:0000256" key="7">
    <source>
        <dbReference type="ARBA" id="ARBA00049339"/>
    </source>
</evidence>
<keyword evidence="2 8" id="KW-0436">Ligase</keyword>
<dbReference type="SUPFAM" id="SSF47323">
    <property type="entry name" value="Anticodon-binding domain of a subclass of class I aminoacyl-tRNA synthetases"/>
    <property type="match status" value="1"/>
</dbReference>
<dbReference type="CDD" id="cd00671">
    <property type="entry name" value="ArgRS_core"/>
    <property type="match status" value="1"/>
</dbReference>
<feature type="short sequence motif" description="'HIGH' region" evidence="8">
    <location>
        <begin position="124"/>
        <end position="134"/>
    </location>
</feature>
<reference evidence="12" key="2">
    <citation type="submission" date="2021-05" db="EMBL/GenBank/DDBJ databases">
        <title>Protein family content uncovers lineage relationships and bacterial pathway maintenance mechanisms in DPANN archaea.</title>
        <authorList>
            <person name="Castelle C.J."/>
            <person name="Meheust R."/>
            <person name="Jaffe A.L."/>
            <person name="Seitz K."/>
            <person name="Gong X."/>
            <person name="Baker B.J."/>
            <person name="Banfield J.F."/>
        </authorList>
    </citation>
    <scope>NUCLEOTIDE SEQUENCE</scope>
    <source>
        <strain evidence="12">RIFCSPLOWO2_01_FULL_AR10_48_17</strain>
    </source>
</reference>
<dbReference type="SUPFAM" id="SSF55190">
    <property type="entry name" value="Arginyl-tRNA synthetase (ArgRS), N-terminal 'additional' domain"/>
    <property type="match status" value="1"/>
</dbReference>
<gene>
    <name evidence="8 12" type="primary">argS</name>
    <name evidence="12" type="ORF">J4215_04775</name>
</gene>
<proteinExistence type="inferred from homology"/>
<dbReference type="FunFam" id="1.10.730.10:FF:000006">
    <property type="entry name" value="Arginyl-tRNA synthetase 2, mitochondrial"/>
    <property type="match status" value="1"/>
</dbReference>
<keyword evidence="5 8" id="KW-0648">Protein biosynthesis</keyword>
<dbReference type="InterPro" id="IPR005148">
    <property type="entry name" value="Arg-tRNA-synth_N"/>
</dbReference>
<dbReference type="GO" id="GO:0006420">
    <property type="term" value="P:arginyl-tRNA aminoacylation"/>
    <property type="evidence" value="ECO:0007669"/>
    <property type="project" value="UniProtKB-UniRule"/>
</dbReference>
<dbReference type="GO" id="GO:0005737">
    <property type="term" value="C:cytoplasm"/>
    <property type="evidence" value="ECO:0007669"/>
    <property type="project" value="UniProtKB-SubCell"/>
</dbReference>
<evidence type="ECO:0000259" key="10">
    <source>
        <dbReference type="SMART" id="SM00836"/>
    </source>
</evidence>
<comment type="caution">
    <text evidence="12">The sequence shown here is derived from an EMBL/GenBank/DDBJ whole genome shotgun (WGS) entry which is preliminary data.</text>
</comment>
<name>A0A8T4LG51_9ARCH</name>
<evidence type="ECO:0000256" key="6">
    <source>
        <dbReference type="ARBA" id="ARBA00023146"/>
    </source>
</evidence>
<sequence>MDYKKNIALALSKQLLPLGLTPDKITALLETPPKPDMGNVSFPCFVIARELKRSPMEIAKDLEGKMGPINGVQKVAAIGGYVNFFVDTQKQSTAVLSAILKEKKFFGRQKQPKKIRVMIEYSGPNTNKPLHIGHLRNNTLGMALSNLHENLGFDVIKANIVNDRGVHICKSMLAYQLFGTGVTPKSEMKKSDHLVGDFYVKFAQESEQNPALALQVQTMLQQWENNDPKVRALWKKMSKWALDGFKETYKRYGTEFDVWFFESEFYNKAKPILDAGLKKGVFEKREDGAIVAKLNQFGLPEKVVLRSDGTSIYITQDLALTVHKFEEYKLNEAIWVVATEQNLYFEQLFKIFELLEYPWVKNCHHVSYGLVHLPEGRMKSREGKVVDADDLLNDLEKLSEEEIQKRYPDIASVDKKKRAKAIALAAIKFFMLKFDAKKDFVFNPKESLSFEGETGPYLLYSYARAKSILRKARPKEQVYQFGLLLHPLEHALIRLLEAYPKKLSETHRQLSLHVLCHYLIGLAAAFNSFYHEVPVLSADEETKNARLGLVLATATVLSNGLELLGIHPLEKM</sequence>
<dbReference type="Pfam" id="PF00750">
    <property type="entry name" value="tRNA-synt_1d"/>
    <property type="match status" value="1"/>
</dbReference>
<dbReference type="InterPro" id="IPR035684">
    <property type="entry name" value="ArgRS_core"/>
</dbReference>